<dbReference type="GO" id="GO:0008168">
    <property type="term" value="F:methyltransferase activity"/>
    <property type="evidence" value="ECO:0007669"/>
    <property type="project" value="UniProtKB-KW"/>
</dbReference>
<dbReference type="RefSeq" id="WP_145351878.1">
    <property type="nucleotide sequence ID" value="NZ_CP036262.1"/>
</dbReference>
<feature type="domain" description="S-adenosylmethionine-dependent methyltransferase" evidence="4">
    <location>
        <begin position="85"/>
        <end position="190"/>
    </location>
</feature>
<dbReference type="EMBL" id="CP036262">
    <property type="protein sequence ID" value="QDS93781.1"/>
    <property type="molecule type" value="Genomic_DNA"/>
</dbReference>
<keyword evidence="1 5" id="KW-0489">Methyltransferase</keyword>
<gene>
    <name evidence="5" type="ORF">FF011L_25540</name>
</gene>
<keyword evidence="3" id="KW-0949">S-adenosyl-L-methionine</keyword>
<organism evidence="5 6">
    <name type="scientific">Roseimaritima multifibrata</name>
    <dbReference type="NCBI Taxonomy" id="1930274"/>
    <lineage>
        <taxon>Bacteria</taxon>
        <taxon>Pseudomonadati</taxon>
        <taxon>Planctomycetota</taxon>
        <taxon>Planctomycetia</taxon>
        <taxon>Pirellulales</taxon>
        <taxon>Pirellulaceae</taxon>
        <taxon>Roseimaritima</taxon>
    </lineage>
</organism>
<dbReference type="Gene3D" id="2.60.40.1180">
    <property type="entry name" value="Golgi alpha-mannosidase II"/>
    <property type="match status" value="1"/>
</dbReference>
<dbReference type="GO" id="GO:0032259">
    <property type="term" value="P:methylation"/>
    <property type="evidence" value="ECO:0007669"/>
    <property type="project" value="UniProtKB-KW"/>
</dbReference>
<dbReference type="InterPro" id="IPR029063">
    <property type="entry name" value="SAM-dependent_MTases_sf"/>
</dbReference>
<dbReference type="PANTHER" id="PTHR43042:SF2">
    <property type="entry name" value="SAM-DEPENDENT METHYLTRANSFERASE"/>
    <property type="match status" value="1"/>
</dbReference>
<dbReference type="InterPro" id="IPR013780">
    <property type="entry name" value="Glyco_hydro_b"/>
</dbReference>
<reference evidence="5 6" key="1">
    <citation type="submission" date="2019-02" db="EMBL/GenBank/DDBJ databases">
        <title>Deep-cultivation of Planctomycetes and their phenomic and genomic characterization uncovers novel biology.</title>
        <authorList>
            <person name="Wiegand S."/>
            <person name="Jogler M."/>
            <person name="Boedeker C."/>
            <person name="Pinto D."/>
            <person name="Vollmers J."/>
            <person name="Rivas-Marin E."/>
            <person name="Kohn T."/>
            <person name="Peeters S.H."/>
            <person name="Heuer A."/>
            <person name="Rast P."/>
            <person name="Oberbeckmann S."/>
            <person name="Bunk B."/>
            <person name="Jeske O."/>
            <person name="Meyerdierks A."/>
            <person name="Storesund J.E."/>
            <person name="Kallscheuer N."/>
            <person name="Luecker S."/>
            <person name="Lage O.M."/>
            <person name="Pohl T."/>
            <person name="Merkel B.J."/>
            <person name="Hornburger P."/>
            <person name="Mueller R.-W."/>
            <person name="Bruemmer F."/>
            <person name="Labrenz M."/>
            <person name="Spormann A.M."/>
            <person name="Op den Camp H."/>
            <person name="Overmann J."/>
            <person name="Amann R."/>
            <person name="Jetten M.S.M."/>
            <person name="Mascher T."/>
            <person name="Medema M.H."/>
            <person name="Devos D.P."/>
            <person name="Kaster A.-K."/>
            <person name="Ovreas L."/>
            <person name="Rohde M."/>
            <person name="Galperin M.Y."/>
            <person name="Jogler C."/>
        </authorList>
    </citation>
    <scope>NUCLEOTIDE SEQUENCE [LARGE SCALE GENOMIC DNA]</scope>
    <source>
        <strain evidence="5 6">FF011L</strain>
    </source>
</reference>
<dbReference type="OrthoDB" id="9805492at2"/>
<keyword evidence="2 5" id="KW-0808">Transferase</keyword>
<dbReference type="Proteomes" id="UP000320672">
    <property type="component" value="Chromosome"/>
</dbReference>
<evidence type="ECO:0000313" key="6">
    <source>
        <dbReference type="Proteomes" id="UP000320672"/>
    </source>
</evidence>
<dbReference type="SUPFAM" id="SSF53335">
    <property type="entry name" value="S-adenosyl-L-methionine-dependent methyltransferases"/>
    <property type="match status" value="1"/>
</dbReference>
<dbReference type="AlphaFoldDB" id="A0A517MFX1"/>
<dbReference type="KEGG" id="rml:FF011L_25540"/>
<dbReference type="Pfam" id="PF10672">
    <property type="entry name" value="Methyltrans_SAM"/>
    <property type="match status" value="1"/>
</dbReference>
<evidence type="ECO:0000256" key="3">
    <source>
        <dbReference type="ARBA" id="ARBA00022691"/>
    </source>
</evidence>
<keyword evidence="6" id="KW-1185">Reference proteome</keyword>
<evidence type="ECO:0000313" key="5">
    <source>
        <dbReference type="EMBL" id="QDS93781.1"/>
    </source>
</evidence>
<evidence type="ECO:0000256" key="1">
    <source>
        <dbReference type="ARBA" id="ARBA00022603"/>
    </source>
</evidence>
<dbReference type="Gene3D" id="3.40.50.150">
    <property type="entry name" value="Vaccinia Virus protein VP39"/>
    <property type="match status" value="1"/>
</dbReference>
<evidence type="ECO:0000256" key="2">
    <source>
        <dbReference type="ARBA" id="ARBA00022679"/>
    </source>
</evidence>
<protein>
    <submittedName>
        <fullName evidence="5">23S rRNA m(2)G2445 methyltransferase</fullName>
    </submittedName>
</protein>
<dbReference type="PANTHER" id="PTHR43042">
    <property type="entry name" value="SAM-DEPENDENT METHYLTRANSFERASE"/>
    <property type="match status" value="1"/>
</dbReference>
<dbReference type="InterPro" id="IPR019614">
    <property type="entry name" value="SAM-dep_methyl-trfase"/>
</dbReference>
<proteinExistence type="predicted"/>
<name>A0A517MFX1_9BACT</name>
<sequence>MASSYQLLDFGRGRKLESLAGYVIDRPSPAAAGHPKYAATWDGVDARYHESERRWTFNRPWPEDLQIDCGRFSMPVQPTPYGHLGLFPEQYDNWQWIAETSQKLGCDSALNLFAYTGASSLAAAAGGAKVTHVDAAKPNVNAAKVAAGLAGFGDSVRFMTDDARKFVARELRRERNYQLIILDPPAYGHGPKGSAWRLERDLWPLLSDCIQLLSGPRTAMLITGHSEQIEGRDIVRWLRDRFGEGLSVSTRRAELIDPHHRQLDCGFWVRAEFGRSDR</sequence>
<evidence type="ECO:0000259" key="4">
    <source>
        <dbReference type="Pfam" id="PF10672"/>
    </source>
</evidence>
<accession>A0A517MFX1</accession>